<dbReference type="PROSITE" id="PS00211">
    <property type="entry name" value="ABC_TRANSPORTER_1"/>
    <property type="match status" value="1"/>
</dbReference>
<accession>A0A840LIX5</accession>
<dbReference type="PROSITE" id="PS50893">
    <property type="entry name" value="ABC_TRANSPORTER_2"/>
    <property type="match status" value="1"/>
</dbReference>
<evidence type="ECO:0000256" key="2">
    <source>
        <dbReference type="ARBA" id="ARBA00005417"/>
    </source>
</evidence>
<keyword evidence="8" id="KW-0408">Iron</keyword>
<evidence type="ECO:0000256" key="7">
    <source>
        <dbReference type="ARBA" id="ARBA00022840"/>
    </source>
</evidence>
<dbReference type="InterPro" id="IPR017871">
    <property type="entry name" value="ABC_transporter-like_CS"/>
</dbReference>
<dbReference type="InterPro" id="IPR051535">
    <property type="entry name" value="Siderophore_ABC-ATPase"/>
</dbReference>
<dbReference type="GO" id="GO:0016887">
    <property type="term" value="F:ATP hydrolysis activity"/>
    <property type="evidence" value="ECO:0007669"/>
    <property type="project" value="InterPro"/>
</dbReference>
<keyword evidence="6" id="KW-0547">Nucleotide-binding</keyword>
<dbReference type="FunFam" id="3.40.50.300:FF:000134">
    <property type="entry name" value="Iron-enterobactin ABC transporter ATP-binding protein"/>
    <property type="match status" value="1"/>
</dbReference>
<dbReference type="Proteomes" id="UP000562027">
    <property type="component" value="Unassembled WGS sequence"/>
</dbReference>
<evidence type="ECO:0000259" key="11">
    <source>
        <dbReference type="PROSITE" id="PS50893"/>
    </source>
</evidence>
<keyword evidence="3" id="KW-0813">Transport</keyword>
<sequence length="271" mass="29000">MDVQKEGLQVLGLHAGYGSTPALRGVDLQLRRGQVMAVVGANGCGKSTLLRCMAGLLPLQRGQVLLDGEALASMPLASRARRLALLPQQALAPEGLTVAQLVAFGRRPHQQAALGLWQRWSAQDEQVLAQSLRDCDLLDLAGRRLDQLSGGQRQRAWLAMVLAQQTPWLLLDEPTSALDLGHGHELLCLVRRLAEAGRGILMVLHDLGAAARHADWLLALQDGRVVAAGPPREVVTPGLVRQLYGLEARVLATPGDGAPLVVPLMTAELQA</sequence>
<feature type="domain" description="ABC transporter" evidence="11">
    <location>
        <begin position="8"/>
        <end position="247"/>
    </location>
</feature>
<dbReference type="GO" id="GO:0006826">
    <property type="term" value="P:iron ion transport"/>
    <property type="evidence" value="ECO:0007669"/>
    <property type="project" value="UniProtKB-KW"/>
</dbReference>
<evidence type="ECO:0000313" key="13">
    <source>
        <dbReference type="Proteomes" id="UP000562027"/>
    </source>
</evidence>
<dbReference type="Gene3D" id="3.40.50.300">
    <property type="entry name" value="P-loop containing nucleotide triphosphate hydrolases"/>
    <property type="match status" value="1"/>
</dbReference>
<keyword evidence="10" id="KW-0472">Membrane</keyword>
<name>A0A840LIX5_9BURK</name>
<dbReference type="SUPFAM" id="SSF52540">
    <property type="entry name" value="P-loop containing nucleoside triphosphate hydrolases"/>
    <property type="match status" value="1"/>
</dbReference>
<proteinExistence type="inferred from homology"/>
<evidence type="ECO:0000256" key="4">
    <source>
        <dbReference type="ARBA" id="ARBA00022475"/>
    </source>
</evidence>
<keyword evidence="9" id="KW-0406">Ion transport</keyword>
<gene>
    <name evidence="12" type="ORF">HNP55_003774</name>
</gene>
<keyword evidence="13" id="KW-1185">Reference proteome</keyword>
<dbReference type="GO" id="GO:0005886">
    <property type="term" value="C:plasma membrane"/>
    <property type="evidence" value="ECO:0007669"/>
    <property type="project" value="UniProtKB-SubCell"/>
</dbReference>
<keyword evidence="7 12" id="KW-0067">ATP-binding</keyword>
<evidence type="ECO:0000256" key="6">
    <source>
        <dbReference type="ARBA" id="ARBA00022741"/>
    </source>
</evidence>
<dbReference type="SMART" id="SM00382">
    <property type="entry name" value="AAA"/>
    <property type="match status" value="1"/>
</dbReference>
<dbReference type="InterPro" id="IPR003439">
    <property type="entry name" value="ABC_transporter-like_ATP-bd"/>
</dbReference>
<comment type="similarity">
    <text evidence="2">Belongs to the ABC transporter superfamily.</text>
</comment>
<dbReference type="PANTHER" id="PTHR42771">
    <property type="entry name" value="IRON(3+)-HYDROXAMATE IMPORT ATP-BINDING PROTEIN FHUC"/>
    <property type="match status" value="1"/>
</dbReference>
<dbReference type="GO" id="GO:0005524">
    <property type="term" value="F:ATP binding"/>
    <property type="evidence" value="ECO:0007669"/>
    <property type="project" value="UniProtKB-KW"/>
</dbReference>
<keyword evidence="4" id="KW-1003">Cell membrane</keyword>
<reference evidence="12 13" key="1">
    <citation type="submission" date="2020-08" db="EMBL/GenBank/DDBJ databases">
        <title>Functional genomics of gut bacteria from endangered species of beetles.</title>
        <authorList>
            <person name="Carlos-Shanley C."/>
        </authorList>
    </citation>
    <scope>NUCLEOTIDE SEQUENCE [LARGE SCALE GENOMIC DNA]</scope>
    <source>
        <strain evidence="12 13">S00239</strain>
    </source>
</reference>
<dbReference type="InterPro" id="IPR027417">
    <property type="entry name" value="P-loop_NTPase"/>
</dbReference>
<dbReference type="AlphaFoldDB" id="A0A840LIX5"/>
<evidence type="ECO:0000256" key="3">
    <source>
        <dbReference type="ARBA" id="ARBA00022448"/>
    </source>
</evidence>
<evidence type="ECO:0000256" key="10">
    <source>
        <dbReference type="ARBA" id="ARBA00023136"/>
    </source>
</evidence>
<dbReference type="EMBL" id="JACHLP010000008">
    <property type="protein sequence ID" value="MBB4845227.1"/>
    <property type="molecule type" value="Genomic_DNA"/>
</dbReference>
<organism evidence="12 13">
    <name type="scientific">Roseateles oligotrophus</name>
    <dbReference type="NCBI Taxonomy" id="1769250"/>
    <lineage>
        <taxon>Bacteria</taxon>
        <taxon>Pseudomonadati</taxon>
        <taxon>Pseudomonadota</taxon>
        <taxon>Betaproteobacteria</taxon>
        <taxon>Burkholderiales</taxon>
        <taxon>Sphaerotilaceae</taxon>
        <taxon>Roseateles</taxon>
    </lineage>
</organism>
<comment type="caution">
    <text evidence="12">The sequence shown here is derived from an EMBL/GenBank/DDBJ whole genome shotgun (WGS) entry which is preliminary data.</text>
</comment>
<evidence type="ECO:0000313" key="12">
    <source>
        <dbReference type="EMBL" id="MBB4845227.1"/>
    </source>
</evidence>
<comment type="subcellular location">
    <subcellularLocation>
        <location evidence="1">Cell membrane</location>
        <topology evidence="1">Peripheral membrane protein</topology>
    </subcellularLocation>
</comment>
<evidence type="ECO:0000256" key="1">
    <source>
        <dbReference type="ARBA" id="ARBA00004202"/>
    </source>
</evidence>
<evidence type="ECO:0000256" key="8">
    <source>
        <dbReference type="ARBA" id="ARBA00023004"/>
    </source>
</evidence>
<dbReference type="Pfam" id="PF00005">
    <property type="entry name" value="ABC_tran"/>
    <property type="match status" value="1"/>
</dbReference>
<evidence type="ECO:0000256" key="9">
    <source>
        <dbReference type="ARBA" id="ARBA00023065"/>
    </source>
</evidence>
<protein>
    <submittedName>
        <fullName evidence="12">Iron complex transport system ATP-binding protein</fullName>
    </submittedName>
</protein>
<keyword evidence="5" id="KW-0410">Iron transport</keyword>
<dbReference type="InterPro" id="IPR003593">
    <property type="entry name" value="AAA+_ATPase"/>
</dbReference>
<evidence type="ECO:0000256" key="5">
    <source>
        <dbReference type="ARBA" id="ARBA00022496"/>
    </source>
</evidence>
<dbReference type="RefSeq" id="WP_184302903.1">
    <property type="nucleotide sequence ID" value="NZ_JACHLP010000008.1"/>
</dbReference>
<dbReference type="CDD" id="cd03214">
    <property type="entry name" value="ABC_Iron-Siderophores_B12_Hemin"/>
    <property type="match status" value="1"/>
</dbReference>
<dbReference type="PANTHER" id="PTHR42771:SF2">
    <property type="entry name" value="IRON(3+)-HYDROXAMATE IMPORT ATP-BINDING PROTEIN FHUC"/>
    <property type="match status" value="1"/>
</dbReference>